<dbReference type="GO" id="GO:0046872">
    <property type="term" value="F:metal ion binding"/>
    <property type="evidence" value="ECO:0007669"/>
    <property type="project" value="UniProtKB-KW"/>
</dbReference>
<evidence type="ECO:0000256" key="6">
    <source>
        <dbReference type="SAM" id="Phobius"/>
    </source>
</evidence>
<dbReference type="InterPro" id="IPR004254">
    <property type="entry name" value="AdipoR/HlyIII-related"/>
</dbReference>
<reference evidence="7 8" key="1">
    <citation type="journal article" date="2019" name="BMC Genomics">
        <title>Chromosome level assembly and comparative genome analysis confirm lager-brewing yeasts originated from a single hybridization.</title>
        <authorList>
            <person name="Salazar A.N."/>
            <person name="Gorter de Vries A.R."/>
            <person name="van den Broek M."/>
            <person name="Brouwers N."/>
            <person name="de la Torre Cortes P."/>
            <person name="Kuijpers N.G.A."/>
            <person name="Daran J.G."/>
            <person name="Abeel T."/>
        </authorList>
    </citation>
    <scope>NUCLEOTIDE SEQUENCE [LARGE SCALE GENOMIC DNA]</scope>
    <source>
        <strain evidence="7 8">CBS 1483</strain>
    </source>
</reference>
<sequence>MSITTTRRRNQDSVCCKATRASIKVEAVSGQTVFEKQKLLHNFDELPEWQKDNDKILTGYVRETLSWKKCLYSLFYWNNETVNIYTHLVPAIVYFVFAITLTNYFLIPVFPSTSWSDYTVINIFLMGAFSCLMCSSCFHCMKQHSEKQSNFWSKLDYLGIISLISCSMIPIIYFGYFDHISYFSLFTIVTLVLATFCTVCVLHDKFNTSTFRPFRAMFFILFGFSGLLPLTTGFFKFGIQGVLNRIKVSFVFWEALFYISGAVIYGFRIPETLAPGKFDFFGSSHQIFHIMVVLGSVCHLKAIIDSYKLMHSHIHP</sequence>
<evidence type="ECO:0000256" key="5">
    <source>
        <dbReference type="PIRSR" id="PIRSR604254-1"/>
    </source>
</evidence>
<feature type="binding site" evidence="5">
    <location>
        <position position="285"/>
    </location>
    <ligand>
        <name>Zn(2+)</name>
        <dbReference type="ChEBI" id="CHEBI:29105"/>
    </ligand>
</feature>
<dbReference type="PANTHER" id="PTHR20855:SF95">
    <property type="entry name" value="ADIPOR-LIKE RECEPTOR IZH1"/>
    <property type="match status" value="1"/>
</dbReference>
<keyword evidence="5" id="KW-0862">Zinc</keyword>
<dbReference type="GO" id="GO:0016020">
    <property type="term" value="C:membrane"/>
    <property type="evidence" value="ECO:0007669"/>
    <property type="project" value="UniProtKB-SubCell"/>
</dbReference>
<name>A0A6C1DQT4_SACPS</name>
<keyword evidence="3 6" id="KW-1133">Transmembrane helix</keyword>
<keyword evidence="8" id="KW-1185">Reference proteome</keyword>
<dbReference type="GO" id="GO:0006882">
    <property type="term" value="P:intracellular zinc ion homeostasis"/>
    <property type="evidence" value="ECO:0007669"/>
    <property type="project" value="TreeGrafter"/>
</dbReference>
<keyword evidence="5" id="KW-0479">Metal-binding</keyword>
<evidence type="ECO:0000256" key="3">
    <source>
        <dbReference type="ARBA" id="ARBA00022989"/>
    </source>
</evidence>
<feature type="transmembrane region" description="Helical" evidence="6">
    <location>
        <begin position="158"/>
        <end position="176"/>
    </location>
</feature>
<evidence type="ECO:0000256" key="2">
    <source>
        <dbReference type="ARBA" id="ARBA00022692"/>
    </source>
</evidence>
<feature type="binding site" evidence="5">
    <location>
        <position position="289"/>
    </location>
    <ligand>
        <name>Zn(2+)</name>
        <dbReference type="ChEBI" id="CHEBI:29105"/>
    </ligand>
</feature>
<comment type="subcellular location">
    <subcellularLocation>
        <location evidence="1">Membrane</location>
        <topology evidence="1">Multi-pass membrane protein</topology>
    </subcellularLocation>
</comment>
<dbReference type="AlphaFoldDB" id="A0A6C1DQT4"/>
<dbReference type="Proteomes" id="UP000501346">
    <property type="component" value="Chromosome ScIV"/>
</dbReference>
<evidence type="ECO:0000313" key="8">
    <source>
        <dbReference type="Proteomes" id="UP000501346"/>
    </source>
</evidence>
<feature type="transmembrane region" description="Helical" evidence="6">
    <location>
        <begin position="214"/>
        <end position="238"/>
    </location>
</feature>
<dbReference type="GO" id="GO:0038023">
    <property type="term" value="F:signaling receptor activity"/>
    <property type="evidence" value="ECO:0007669"/>
    <property type="project" value="TreeGrafter"/>
</dbReference>
<proteinExistence type="predicted"/>
<dbReference type="EMBL" id="CP048985">
    <property type="protein sequence ID" value="QID78980.1"/>
    <property type="molecule type" value="Genomic_DNA"/>
</dbReference>
<keyword evidence="4 6" id="KW-0472">Membrane</keyword>
<keyword evidence="2 6" id="KW-0812">Transmembrane</keyword>
<dbReference type="SMR" id="A0A6C1DQT4"/>
<feature type="binding site" evidence="5">
    <location>
        <position position="139"/>
    </location>
    <ligand>
        <name>Zn(2+)</name>
        <dbReference type="ChEBI" id="CHEBI:29105"/>
    </ligand>
</feature>
<evidence type="ECO:0000256" key="4">
    <source>
        <dbReference type="ARBA" id="ARBA00023136"/>
    </source>
</evidence>
<evidence type="ECO:0000313" key="7">
    <source>
        <dbReference type="EMBL" id="QID78980.1"/>
    </source>
</evidence>
<dbReference type="PANTHER" id="PTHR20855">
    <property type="entry name" value="ADIPOR/PROGESTIN RECEPTOR-RELATED"/>
    <property type="match status" value="1"/>
</dbReference>
<feature type="transmembrane region" description="Helical" evidence="6">
    <location>
        <begin position="118"/>
        <end position="138"/>
    </location>
</feature>
<dbReference type="Pfam" id="PF03006">
    <property type="entry name" value="HlyIII"/>
    <property type="match status" value="1"/>
</dbReference>
<gene>
    <name evidence="7" type="primary">IZH1_1</name>
    <name evidence="7" type="ORF">GRS66_001212</name>
</gene>
<dbReference type="OrthoDB" id="529367at2759"/>
<protein>
    <submittedName>
        <fullName evidence="7">Minc metabolism membrane protein</fullName>
    </submittedName>
</protein>
<organism evidence="7 8">
    <name type="scientific">Saccharomyces pastorianus</name>
    <name type="common">Lager yeast</name>
    <name type="synonym">Saccharomyces cerevisiae x Saccharomyces eubayanus</name>
    <dbReference type="NCBI Taxonomy" id="27292"/>
    <lineage>
        <taxon>Eukaryota</taxon>
        <taxon>Fungi</taxon>
        <taxon>Dikarya</taxon>
        <taxon>Ascomycota</taxon>
        <taxon>Saccharomycotina</taxon>
        <taxon>Saccharomycetes</taxon>
        <taxon>Saccharomycetales</taxon>
        <taxon>Saccharomycetaceae</taxon>
        <taxon>Saccharomyces</taxon>
    </lineage>
</organism>
<accession>A0A6C1DQT4</accession>
<feature type="transmembrane region" description="Helical" evidence="6">
    <location>
        <begin position="182"/>
        <end position="202"/>
    </location>
</feature>
<feature type="transmembrane region" description="Helical" evidence="6">
    <location>
        <begin position="250"/>
        <end position="267"/>
    </location>
</feature>
<feature type="transmembrane region" description="Helical" evidence="6">
    <location>
        <begin position="84"/>
        <end position="106"/>
    </location>
</feature>
<evidence type="ECO:0000256" key="1">
    <source>
        <dbReference type="ARBA" id="ARBA00004141"/>
    </source>
</evidence>